<protein>
    <submittedName>
        <fullName evidence="1">Uncharacterized protein</fullName>
    </submittedName>
</protein>
<proteinExistence type="predicted"/>
<gene>
    <name evidence="1" type="ORF">GCM10009788_33170</name>
</gene>
<keyword evidence="2" id="KW-1185">Reference proteome</keyword>
<organism evidence="1 2">
    <name type="scientific">Nocardioides humi</name>
    <dbReference type="NCBI Taxonomy" id="449461"/>
    <lineage>
        <taxon>Bacteria</taxon>
        <taxon>Bacillati</taxon>
        <taxon>Actinomycetota</taxon>
        <taxon>Actinomycetes</taxon>
        <taxon>Propionibacteriales</taxon>
        <taxon>Nocardioidaceae</taxon>
        <taxon>Nocardioides</taxon>
    </lineage>
</organism>
<sequence length="137" mass="15150">MDQIYQGLGPEPRQDLPYARSPFLSRLEKAAAVNSQSRAWQDLRKRHGFRYVSLAVECWRDLQGRIGSPRADRGFRVAPSRVEGDPGRLSIVSPANATRALPASGRALGSALARSHYFVTFTFTVELVEPAWVGLPA</sequence>
<dbReference type="EMBL" id="BAAAOR010000025">
    <property type="protein sequence ID" value="GAA1527079.1"/>
    <property type="molecule type" value="Genomic_DNA"/>
</dbReference>
<comment type="caution">
    <text evidence="1">The sequence shown here is derived from an EMBL/GenBank/DDBJ whole genome shotgun (WGS) entry which is preliminary data.</text>
</comment>
<name>A0ABN2ATZ9_9ACTN</name>
<accession>A0ABN2ATZ9</accession>
<evidence type="ECO:0000313" key="1">
    <source>
        <dbReference type="EMBL" id="GAA1527079.1"/>
    </source>
</evidence>
<evidence type="ECO:0000313" key="2">
    <source>
        <dbReference type="Proteomes" id="UP001500842"/>
    </source>
</evidence>
<dbReference type="Proteomes" id="UP001500842">
    <property type="component" value="Unassembled WGS sequence"/>
</dbReference>
<reference evidence="1 2" key="1">
    <citation type="journal article" date="2019" name="Int. J. Syst. Evol. Microbiol.">
        <title>The Global Catalogue of Microorganisms (GCM) 10K type strain sequencing project: providing services to taxonomists for standard genome sequencing and annotation.</title>
        <authorList>
            <consortium name="The Broad Institute Genomics Platform"/>
            <consortium name="The Broad Institute Genome Sequencing Center for Infectious Disease"/>
            <person name="Wu L."/>
            <person name="Ma J."/>
        </authorList>
    </citation>
    <scope>NUCLEOTIDE SEQUENCE [LARGE SCALE GENOMIC DNA]</scope>
    <source>
        <strain evidence="1 2">JCM 14942</strain>
    </source>
</reference>